<evidence type="ECO:0000313" key="2">
    <source>
        <dbReference type="Proteomes" id="UP000324222"/>
    </source>
</evidence>
<dbReference type="EMBL" id="VSRR010000031">
    <property type="protein sequence ID" value="MPC08459.1"/>
    <property type="molecule type" value="Genomic_DNA"/>
</dbReference>
<reference evidence="1 2" key="1">
    <citation type="submission" date="2019-05" db="EMBL/GenBank/DDBJ databases">
        <title>Another draft genome of Portunus trituberculatus and its Hox gene families provides insights of decapod evolution.</title>
        <authorList>
            <person name="Jeong J.-H."/>
            <person name="Song I."/>
            <person name="Kim S."/>
            <person name="Choi T."/>
            <person name="Kim D."/>
            <person name="Ryu S."/>
            <person name="Kim W."/>
        </authorList>
    </citation>
    <scope>NUCLEOTIDE SEQUENCE [LARGE SCALE GENOMIC DNA]</scope>
    <source>
        <tissue evidence="1">Muscle</tissue>
    </source>
</reference>
<sequence length="160" mass="17156">MNLSPFYGCKCRCAQCTCRTRNLVIASNTSGQCVWHSTGGGGDGSDSGQALATPTPVIPLEVLNPATPLFTPSRGADEATSVGTSSLCRQWCHTFPLAPVQAPNAGSQVLESYATPHVKVGHPFVVRLSYLCLLWFRISAQLPTAARFDNPYNNLSQRTV</sequence>
<dbReference type="Proteomes" id="UP000324222">
    <property type="component" value="Unassembled WGS sequence"/>
</dbReference>
<keyword evidence="2" id="KW-1185">Reference proteome</keyword>
<organism evidence="1 2">
    <name type="scientific">Portunus trituberculatus</name>
    <name type="common">Swimming crab</name>
    <name type="synonym">Neptunus trituberculatus</name>
    <dbReference type="NCBI Taxonomy" id="210409"/>
    <lineage>
        <taxon>Eukaryota</taxon>
        <taxon>Metazoa</taxon>
        <taxon>Ecdysozoa</taxon>
        <taxon>Arthropoda</taxon>
        <taxon>Crustacea</taxon>
        <taxon>Multicrustacea</taxon>
        <taxon>Malacostraca</taxon>
        <taxon>Eumalacostraca</taxon>
        <taxon>Eucarida</taxon>
        <taxon>Decapoda</taxon>
        <taxon>Pleocyemata</taxon>
        <taxon>Brachyura</taxon>
        <taxon>Eubrachyura</taxon>
        <taxon>Portunoidea</taxon>
        <taxon>Portunidae</taxon>
        <taxon>Portuninae</taxon>
        <taxon>Portunus</taxon>
    </lineage>
</organism>
<dbReference type="AlphaFoldDB" id="A0A5B7CFX6"/>
<gene>
    <name evidence="1" type="ORF">E2C01_001046</name>
</gene>
<name>A0A5B7CFX6_PORTR</name>
<proteinExistence type="predicted"/>
<accession>A0A5B7CFX6</accession>
<comment type="caution">
    <text evidence="1">The sequence shown here is derived from an EMBL/GenBank/DDBJ whole genome shotgun (WGS) entry which is preliminary data.</text>
</comment>
<protein>
    <submittedName>
        <fullName evidence="1">Uncharacterized protein</fullName>
    </submittedName>
</protein>
<evidence type="ECO:0000313" key="1">
    <source>
        <dbReference type="EMBL" id="MPC08459.1"/>
    </source>
</evidence>